<evidence type="ECO:0000259" key="3">
    <source>
        <dbReference type="Pfam" id="PF00206"/>
    </source>
</evidence>
<dbReference type="InterPro" id="IPR024083">
    <property type="entry name" value="Fumarase/histidase_N"/>
</dbReference>
<dbReference type="CDD" id="cd01359">
    <property type="entry name" value="Argininosuccinate_lyase"/>
    <property type="match status" value="1"/>
</dbReference>
<dbReference type="InterPro" id="IPR009049">
    <property type="entry name" value="Argininosuccinate_lyase"/>
</dbReference>
<dbReference type="NCBIfam" id="TIGR00838">
    <property type="entry name" value="argH"/>
    <property type="match status" value="1"/>
</dbReference>
<proteinExistence type="inferred from homology"/>
<name>A0A157SYD9_SACSO</name>
<comment type="subcellular location">
    <subcellularLocation>
        <location evidence="1">Cytoplasm</location>
    </subcellularLocation>
</comment>
<evidence type="ECO:0000313" key="5">
    <source>
        <dbReference type="Proteomes" id="UP000076770"/>
    </source>
</evidence>
<organism evidence="4 5">
    <name type="scientific">Saccharolobus solfataricus</name>
    <name type="common">Sulfolobus solfataricus</name>
    <dbReference type="NCBI Taxonomy" id="2287"/>
    <lineage>
        <taxon>Archaea</taxon>
        <taxon>Thermoproteota</taxon>
        <taxon>Thermoprotei</taxon>
        <taxon>Sulfolobales</taxon>
        <taxon>Sulfolobaceae</taxon>
        <taxon>Saccharolobus</taxon>
    </lineage>
</organism>
<dbReference type="PRINTS" id="PR00149">
    <property type="entry name" value="FUMRATELYASE"/>
</dbReference>
<comment type="catalytic activity">
    <reaction evidence="1">
        <text>2-(N(omega)-L-arginino)succinate = fumarate + L-arginine</text>
        <dbReference type="Rhea" id="RHEA:24020"/>
        <dbReference type="ChEBI" id="CHEBI:29806"/>
        <dbReference type="ChEBI" id="CHEBI:32682"/>
        <dbReference type="ChEBI" id="CHEBI:57472"/>
        <dbReference type="EC" id="4.3.2.1"/>
    </reaction>
</comment>
<dbReference type="Gene3D" id="1.10.40.30">
    <property type="entry name" value="Fumarase/aspartase (C-terminal domain)"/>
    <property type="match status" value="1"/>
</dbReference>
<dbReference type="PRINTS" id="PR00145">
    <property type="entry name" value="ARGSUCLYASE"/>
</dbReference>
<sequence>MGNALTNSEKSKGTLMLYRKWGSEKDEVVNYTSSVDSDREIIEEVKLTMKAHVISLYLTGYLGKETARKILVALNEFKEIGQGYEDIHEALEDFLIKKVGEDAGWIGLGRSRNDHVATALRLRLRNKLIELLTDINSLRKILLDKAKEHITTIFPSYTHLQLAQPTTFAHYLTYIEEELASRWEIIFSTLKQVNKSPLGSGAIVGTNVKIDREKEAELLGFDSIIYNTLSATSSRADILSTISELTVLMVVLSRIAEDLIFFSSNKLIKLPDSHVSTSSLMPQKRNPVTMEILRAKAAESIGMLTSLLSIYKGLPTGYNLDLQEMNKYYWLVINYTKSSIGVLSSLFSQIQVNKINIDESSLATDDAELLSISKKVPYRSTYFEIAKKVREGSYKSTLKIEDSINMKAVIGSPNFDLMANLIKIRETKLKEDEKEIEEYKLKIISKLGELQVIENEIGE</sequence>
<dbReference type="AlphaFoldDB" id="A0A157SYD9"/>
<dbReference type="HAMAP" id="MF_00006">
    <property type="entry name" value="Arg_succ_lyase"/>
    <property type="match status" value="1"/>
</dbReference>
<evidence type="ECO:0000256" key="2">
    <source>
        <dbReference type="NCBIfam" id="TIGR00838"/>
    </source>
</evidence>
<accession>A0A157SYD9</accession>
<dbReference type="PANTHER" id="PTHR43814:SF1">
    <property type="entry name" value="ARGININOSUCCINATE LYASE"/>
    <property type="match status" value="1"/>
</dbReference>
<feature type="domain" description="Fumarate lyase N-terminal" evidence="3">
    <location>
        <begin position="80"/>
        <end position="299"/>
    </location>
</feature>
<dbReference type="InterPro" id="IPR022761">
    <property type="entry name" value="Fumarate_lyase_N"/>
</dbReference>
<dbReference type="GO" id="GO:0042450">
    <property type="term" value="P:L-arginine biosynthetic process via ornithine"/>
    <property type="evidence" value="ECO:0007669"/>
    <property type="project" value="UniProtKB-UniRule"/>
</dbReference>
<evidence type="ECO:0000313" key="4">
    <source>
        <dbReference type="EMBL" id="SAI84187.1"/>
    </source>
</evidence>
<dbReference type="UniPathway" id="UPA00068">
    <property type="reaction ID" value="UER00114"/>
</dbReference>
<dbReference type="InterPro" id="IPR008948">
    <property type="entry name" value="L-Aspartase-like"/>
</dbReference>
<dbReference type="GO" id="GO:0004056">
    <property type="term" value="F:argininosuccinate lyase activity"/>
    <property type="evidence" value="ECO:0007669"/>
    <property type="project" value="UniProtKB-UniRule"/>
</dbReference>
<dbReference type="Proteomes" id="UP000076770">
    <property type="component" value="Chromosome i"/>
</dbReference>
<dbReference type="SUPFAM" id="SSF48557">
    <property type="entry name" value="L-aspartase-like"/>
    <property type="match status" value="1"/>
</dbReference>
<gene>
    <name evidence="1" type="primary">argH</name>
    <name evidence="4" type="ORF">SSOP1_0632</name>
</gene>
<reference evidence="5" key="1">
    <citation type="submission" date="2016-04" db="EMBL/GenBank/DDBJ databases">
        <authorList>
            <person name="Shah S.A."/>
            <person name="Garrett R.A."/>
        </authorList>
    </citation>
    <scope>NUCLEOTIDE SEQUENCE [LARGE SCALE GENOMIC DNA]</scope>
    <source>
        <strain evidence="5">ATCC 35091 / DSM 1616 / JCM 8930 / NBRC 15331 / P1</strain>
    </source>
</reference>
<evidence type="ECO:0000256" key="1">
    <source>
        <dbReference type="HAMAP-Rule" id="MF_00006"/>
    </source>
</evidence>
<comment type="pathway">
    <text evidence="1">Amino-acid biosynthesis; L-arginine biosynthesis; L-arginine from L-ornithine and carbamoyl phosphate: step 3/3.</text>
</comment>
<dbReference type="PANTHER" id="PTHR43814">
    <property type="entry name" value="ARGININOSUCCINATE LYASE"/>
    <property type="match status" value="1"/>
</dbReference>
<dbReference type="InterPro" id="IPR000362">
    <property type="entry name" value="Fumarate_lyase_fam"/>
</dbReference>
<keyword evidence="1" id="KW-0963">Cytoplasm</keyword>
<comment type="similarity">
    <text evidence="1">Belongs to the lyase 1 family. Argininosuccinate lyase subfamily.</text>
</comment>
<dbReference type="PATRIC" id="fig|2287.9.peg.643"/>
<dbReference type="EC" id="4.3.2.1" evidence="1 2"/>
<dbReference type="GO" id="GO:0005829">
    <property type="term" value="C:cytosol"/>
    <property type="evidence" value="ECO:0007669"/>
    <property type="project" value="TreeGrafter"/>
</dbReference>
<keyword evidence="1" id="KW-0055">Arginine biosynthesis</keyword>
<dbReference type="EMBL" id="LT549890">
    <property type="protein sequence ID" value="SAI84187.1"/>
    <property type="molecule type" value="Genomic_DNA"/>
</dbReference>
<protein>
    <recommendedName>
        <fullName evidence="1 2">Argininosuccinate lyase</fullName>
        <shortName evidence="1">ASAL</shortName>
        <ecNumber evidence="1 2">4.3.2.1</ecNumber>
    </recommendedName>
    <alternativeName>
        <fullName evidence="1">Arginosuccinase</fullName>
    </alternativeName>
</protein>
<keyword evidence="1" id="KW-0028">Amino-acid biosynthesis</keyword>
<dbReference type="Pfam" id="PF00206">
    <property type="entry name" value="Lyase_1"/>
    <property type="match status" value="1"/>
</dbReference>
<keyword evidence="1 4" id="KW-0456">Lyase</keyword>
<dbReference type="Gene3D" id="1.20.200.10">
    <property type="entry name" value="Fumarase/aspartase (Central domain)"/>
    <property type="match status" value="1"/>
</dbReference>
<dbReference type="Gene3D" id="1.10.275.10">
    <property type="entry name" value="Fumarase/aspartase (N-terminal domain)"/>
    <property type="match status" value="1"/>
</dbReference>